<dbReference type="GO" id="GO:0004312">
    <property type="term" value="F:fatty acid synthase activity"/>
    <property type="evidence" value="ECO:0007669"/>
    <property type="project" value="TreeGrafter"/>
</dbReference>
<dbReference type="PROSITE" id="PS50075">
    <property type="entry name" value="CARRIER"/>
    <property type="match status" value="2"/>
</dbReference>
<evidence type="ECO:0000259" key="9">
    <source>
        <dbReference type="PROSITE" id="PS52019"/>
    </source>
</evidence>
<dbReference type="SUPFAM" id="SSF52151">
    <property type="entry name" value="FabD/lysophospholipase-like"/>
    <property type="match status" value="1"/>
</dbReference>
<dbReference type="GO" id="GO:0016829">
    <property type="term" value="F:lyase activity"/>
    <property type="evidence" value="ECO:0007669"/>
    <property type="project" value="UniProtKB-KW"/>
</dbReference>
<dbReference type="InterPro" id="IPR016035">
    <property type="entry name" value="Acyl_Trfase/lysoPLipase"/>
</dbReference>
<dbReference type="SUPFAM" id="SSF54637">
    <property type="entry name" value="Thioesterase/thiol ester dehydrase-isomerase"/>
    <property type="match status" value="2"/>
</dbReference>
<dbReference type="InterPro" id="IPR036291">
    <property type="entry name" value="NAD(P)-bd_dom_sf"/>
</dbReference>
<dbReference type="Proteomes" id="UP000014216">
    <property type="component" value="Unassembled WGS sequence"/>
</dbReference>
<dbReference type="PANTHER" id="PTHR43775">
    <property type="entry name" value="FATTY ACID SYNTHASE"/>
    <property type="match status" value="1"/>
</dbReference>
<dbReference type="InterPro" id="IPR016039">
    <property type="entry name" value="Thiolase-like"/>
</dbReference>
<evidence type="ECO:0000256" key="5">
    <source>
        <dbReference type="PROSITE-ProRule" id="PRU01363"/>
    </source>
</evidence>
<feature type="active site" description="Proton donor; for dehydratase activity" evidence="5">
    <location>
        <position position="2095"/>
    </location>
</feature>
<evidence type="ECO:0000259" key="7">
    <source>
        <dbReference type="PROSITE" id="PS50075"/>
    </source>
</evidence>
<dbReference type="InterPro" id="IPR049900">
    <property type="entry name" value="PKS_mFAS_DH"/>
</dbReference>
<dbReference type="InterPro" id="IPR057326">
    <property type="entry name" value="KR_dom"/>
</dbReference>
<dbReference type="Gene3D" id="3.40.47.10">
    <property type="match status" value="1"/>
</dbReference>
<dbReference type="CDD" id="cd00833">
    <property type="entry name" value="PKS"/>
    <property type="match status" value="1"/>
</dbReference>
<gene>
    <name evidence="10" type="primary">mltD</name>
    <name evidence="10" type="ORF">Dpo_2c05160</name>
</gene>
<dbReference type="Pfam" id="PF00109">
    <property type="entry name" value="ketoacyl-synt"/>
    <property type="match status" value="1"/>
</dbReference>
<dbReference type="SUPFAM" id="SSF55048">
    <property type="entry name" value="Probable ACP-binding domain of malonyl-CoA ACP transacylase"/>
    <property type="match status" value="1"/>
</dbReference>
<comment type="caution">
    <text evidence="10">The sequence shown here is derived from an EMBL/GenBank/DDBJ whole genome shotgun (WGS) entry which is preliminary data.</text>
</comment>
<dbReference type="InterPro" id="IPR029069">
    <property type="entry name" value="HotDog_dom_sf"/>
</dbReference>
<dbReference type="SUPFAM" id="SSF53901">
    <property type="entry name" value="Thiolase-like"/>
    <property type="match status" value="1"/>
</dbReference>
<evidence type="ECO:0000313" key="11">
    <source>
        <dbReference type="Proteomes" id="UP000014216"/>
    </source>
</evidence>
<dbReference type="Pfam" id="PF14765">
    <property type="entry name" value="PS-DH"/>
    <property type="match status" value="1"/>
</dbReference>
<dbReference type="GO" id="GO:0006633">
    <property type="term" value="P:fatty acid biosynthetic process"/>
    <property type="evidence" value="ECO:0007669"/>
    <property type="project" value="TreeGrafter"/>
</dbReference>
<dbReference type="EMBL" id="APJX01000002">
    <property type="protein sequence ID" value="EMS80815.1"/>
    <property type="molecule type" value="Genomic_DNA"/>
</dbReference>
<feature type="region of interest" description="Disordered" evidence="6">
    <location>
        <begin position="949"/>
        <end position="1029"/>
    </location>
</feature>
<dbReference type="GO" id="GO:0016798">
    <property type="term" value="F:hydrolase activity, acting on glycosyl bonds"/>
    <property type="evidence" value="ECO:0007669"/>
    <property type="project" value="UniProtKB-KW"/>
</dbReference>
<dbReference type="PROSITE" id="PS52004">
    <property type="entry name" value="KS3_2"/>
    <property type="match status" value="1"/>
</dbReference>
<dbReference type="EC" id="3.2.1.-" evidence="10"/>
<dbReference type="Gene3D" id="3.10.129.110">
    <property type="entry name" value="Polyketide synthase dehydratase"/>
    <property type="match status" value="1"/>
</dbReference>
<dbReference type="Gene3D" id="1.10.1200.10">
    <property type="entry name" value="ACP-like"/>
    <property type="match status" value="2"/>
</dbReference>
<organism evidence="10 11">
    <name type="scientific">Desulfotignum phosphitoxidans DSM 13687</name>
    <dbReference type="NCBI Taxonomy" id="1286635"/>
    <lineage>
        <taxon>Bacteria</taxon>
        <taxon>Pseudomonadati</taxon>
        <taxon>Thermodesulfobacteriota</taxon>
        <taxon>Desulfobacteria</taxon>
        <taxon>Desulfobacterales</taxon>
        <taxon>Desulfobacteraceae</taxon>
        <taxon>Desulfotignum</taxon>
    </lineage>
</organism>
<feature type="compositionally biased region" description="Polar residues" evidence="6">
    <location>
        <begin position="1102"/>
        <end position="1117"/>
    </location>
</feature>
<evidence type="ECO:0000256" key="6">
    <source>
        <dbReference type="SAM" id="MobiDB-lite"/>
    </source>
</evidence>
<sequence length="2575" mass="278317">MTQQIKNTDIAIIGMGCIFPGSVNLKAFWHLLYQGVDAIEPIPADTHWPIKDYFDEDPSRPDHVYCSRGGFIPKINFDPTVFGIPPNNITATDTAQLLGLQVAKMALEDAGYPKEHPFLSSARVNVILGVTGTQELVIPLGARLGYPIWENALDDAGISPEQKDRICRKIQSSYASWQENSFPGLLGNVVAGRIANRFNLSGTNSVSDAACASSLSALHSAVMELSAGKCDMSITGGVDCLNDIFMHMCFAKTGVLSHTSDARPFSKDADGTVLGEGIGMLVLKRLHDARKAGDRIYAVIKGVGTSSDGKTSAIYAPDAAGQIKALKDAYHQADIDPVSVGLVEAHGTGTRVGDKVEFTALNACFTPETTPSRIAIGSVKSMIGHTKAAAGAAGIIKAALALHHKVIPPTLKAQDPDPDLAINQSVFYLNHRSKPWVAGTNAMTPRRAGVSAFGFGGSNFHVVLEEQTSKKTHVSWDGSVQIAAFSANDTTTLLKNLETFKNSLMPDFSPDDEEMQHLVSRACADARNTFDTRDDFRLLMVLEKSDDPVALTAKARDLVEQKKPGAGPIYFESGPVQGKLGFLFPGQGSQYPDMGKDLFAAFPEAMAALDLAQDIFKSHSPDPVDPATPFPDLAELMFAPPLYAQEKSVTESRLRQTHAAQMSIGVVSLAMIQVLKRFNVLPHMTCGHSFGELPALHAAGWMDDTTLLNLAAVRGKHMAHARDTGTDRGSMLAVQAPLTDIETWIKDRFSDLVLANQNSPDQGVLSGPTPAIDQAVTWCRKNKIRCVKLPVAAAFHSRLVADAAAPFHEFVAGQSIAPTKVPVLSNTTGTLYDTDPDTVKSLLGHQLMHPVCFKQNIDTMHNKGVRFFMEIGPKTVLTGLTKKILASDPVTVIGLDGSSGKKSGLTDLAHALCHLAAKGFAVDLTPWEDPVPSPAVKRMRIKLSGANPKPVVEKTLPRPLNHSEPRTGCCASNADVPSLNSSAQTIKQHRPETTPADQQGPVMPPLSSFSPAPQQKSNTKASARSGANTGQAMHLVHKGLEAMQALQAQTARAHEKFLDTQARATQTLAAMMSHTREFVDGISPVPDTSPVMPRPADIPASQPVNSPAPQPADNQASRLAAPLPEQPPLREKMNTTASPRHTHSDPPVTAAPSPARASAKIQSVLFDIVSRLTGFPEEMLEPDMDIESDLGVDSIKKVEIISELEKQLPDTRGLTTENIGTARTLADICRAISSAGSETSDAPSLDTVFSDTPGSSESDMPESDTPESDTSGPAAGAAAGTDTQTAGTSCSGPNSDSRVMDVIVTIISELTGFPQEMLEPGMDLESDLGVDSIKRVEILSRLEQTLGDTASRLSGDDMAGLKTIRDMVSFLDQGPCLPEPEEKKNASSGDDAPKPPENPDLTRQTIHLEKISIQQVRFFNGSKIQVPDTGKIYITRDQAGMADPLIQAFHKQGQNAELLDFSSENIPDLTDAAGLVIVQNQLSQTDTANAIAFLKTAFALVHKNGRHLQTSAAQKGAFLATVTFSGGGFGIPPYGFDTLPEYGGLAGLAKTAALEWKDVLCHALDLPNDPKAWVECADAAAALMMTQGPVEMGLGREHCRIPTLETVPVQPGRLNFSPHDVVVITGGARGVTAACAEELAKTGPLTLVLLGRSAPPFDEPDWAKSLSDPGELKKAILTHEFAGKKPTPADLEKRFQAICANRQIQQTLAKIRSHGSEAVYVSTDIREPEAVKAALDQIRSRFNTPIAGIIHGAGVLEDKWIVDKHPDQFNRVFDTKVDGLNALIQATQTDPLKYMIVFSSIAARTGNPGQCDYAMANEVLNKCMGDMAAKKPDCKCLAINWGPWDGGMVHDGLKQVFAKKGVGLIPISAGARQLIREMANPEPNHTEIVITAPTIDLKQKKPPKLSLVSQMVISRKTVPIITSHRINHEPVVPFALMAEIMAHAAEKNHPGLVLTGLDDLRLLKGIRPGNRDVRLAVNVSRCTCTDTRYLVFVSLTSVSDDNDCVTHATAVLKNTLPDPPVLSGKNRMDLSPCQLSVKAAYETVLFHGKDLQAITAISGISDKGIEVTATMAPSPDHWFETPPQTGWTTDPLLVDAAFQAAILWTWETRKQVCLPSFVAGLRIYSSFRQKPAENAGIHILFTVNENTDHQIKGYFTFFDDLGNVTASIMGFEAVVDTALHDKFKPEPLFDKKAILAFAQGNPSDAFGARYQIFDKDRQIARLPRPPYFFMDRVLTADHVPWQMQPDGWIETAYDVPADAWYFTANYTRTLPFCILLEIALQPCGWLAAYAGSALHSEDRLHFRNLGGTARYIQEVSRDAGTLLVRVRMTDVSKAGDMILQSFDMQVSNHGQTVYEGTTRFGFFTAQALASQKGIQNCALVSNTPAVPREPFKVFPSISPRTPADLSMGPDTGMPGDALRMIDAIEVLDPSGGKFNHGYVRAKKTVDPKEWFFDAHFYQDPVCPGSLGIESFLQTLRYYLLETFSMDPSTHAVSPVLGDTHEWVYRGQIIPTHKEVTIHTHIRQVSQENDIYAATADGALCVDGRVIYEMKNFGLAFAPVGLKKTGDHLTRIFAPV</sequence>
<dbReference type="InterPro" id="IPR036736">
    <property type="entry name" value="ACP-like_sf"/>
</dbReference>
<name>S0G1L2_9BACT</name>
<dbReference type="Gene3D" id="3.40.50.720">
    <property type="entry name" value="NAD(P)-binding Rossmann-like Domain"/>
    <property type="match status" value="1"/>
</dbReference>
<keyword evidence="3" id="KW-0808">Transferase</keyword>
<dbReference type="Pfam" id="PF16197">
    <property type="entry name" value="KAsynt_C_assoc"/>
    <property type="match status" value="1"/>
</dbReference>
<evidence type="ECO:0000259" key="8">
    <source>
        <dbReference type="PROSITE" id="PS52004"/>
    </source>
</evidence>
<protein>
    <submittedName>
        <fullName evidence="10">Membrane-bound lytic murein transglycosylase D</fullName>
        <ecNumber evidence="10">3.2.1.-</ecNumber>
    </submittedName>
</protein>
<dbReference type="Pfam" id="PF02801">
    <property type="entry name" value="Ketoacyl-synt_C"/>
    <property type="match status" value="1"/>
</dbReference>
<proteinExistence type="predicted"/>
<dbReference type="Pfam" id="PF07977">
    <property type="entry name" value="FabA"/>
    <property type="match status" value="2"/>
</dbReference>
<dbReference type="InterPro" id="IPR001227">
    <property type="entry name" value="Ac_transferase_dom_sf"/>
</dbReference>
<feature type="compositionally biased region" description="Polar residues" evidence="6">
    <location>
        <begin position="1234"/>
        <end position="1258"/>
    </location>
</feature>
<feature type="domain" description="PKS/mFAS DH" evidence="9">
    <location>
        <begin position="1892"/>
        <end position="2182"/>
    </location>
</feature>
<evidence type="ECO:0000313" key="10">
    <source>
        <dbReference type="EMBL" id="EMS80815.1"/>
    </source>
</evidence>
<dbReference type="SMART" id="SM00822">
    <property type="entry name" value="PKS_KR"/>
    <property type="match status" value="1"/>
</dbReference>
<evidence type="ECO:0000256" key="1">
    <source>
        <dbReference type="ARBA" id="ARBA00022450"/>
    </source>
</evidence>
<dbReference type="PATRIC" id="fig|1286635.3.peg.1494"/>
<dbReference type="InterPro" id="IPR014030">
    <property type="entry name" value="Ketoacyl_synth_N"/>
</dbReference>
<evidence type="ECO:0000256" key="3">
    <source>
        <dbReference type="ARBA" id="ARBA00022679"/>
    </source>
</evidence>
<keyword evidence="2" id="KW-0597">Phosphoprotein</keyword>
<feature type="compositionally biased region" description="Polar residues" evidence="6">
    <location>
        <begin position="1007"/>
        <end position="1029"/>
    </location>
</feature>
<keyword evidence="10" id="KW-0378">Hydrolase</keyword>
<dbReference type="PANTHER" id="PTHR43775:SF51">
    <property type="entry name" value="INACTIVE PHENOLPHTHIOCEROL SYNTHESIS POLYKETIDE SYNTHASE TYPE I PKS1-RELATED"/>
    <property type="match status" value="1"/>
</dbReference>
<dbReference type="Pfam" id="PF08659">
    <property type="entry name" value="KR"/>
    <property type="match status" value="1"/>
</dbReference>
<dbReference type="InterPro" id="IPR009081">
    <property type="entry name" value="PP-bd_ACP"/>
</dbReference>
<keyword evidence="4" id="KW-0456">Lyase</keyword>
<dbReference type="Gene3D" id="3.10.129.10">
    <property type="entry name" value="Hotdog Thioesterase"/>
    <property type="match status" value="2"/>
</dbReference>
<dbReference type="OrthoDB" id="7617297at2"/>
<dbReference type="InterPro" id="IPR016036">
    <property type="entry name" value="Malonyl_transacylase_ACP-bd"/>
</dbReference>
<dbReference type="SUPFAM" id="SSF51735">
    <property type="entry name" value="NAD(P)-binding Rossmann-fold domains"/>
    <property type="match status" value="1"/>
</dbReference>
<feature type="region of interest" description="Disordered" evidence="6">
    <location>
        <begin position="1372"/>
        <end position="1403"/>
    </location>
</feature>
<keyword evidence="11" id="KW-1185">Reference proteome</keyword>
<dbReference type="Gene3D" id="3.30.70.250">
    <property type="entry name" value="Malonyl-CoA ACP transacylase, ACP-binding"/>
    <property type="match status" value="1"/>
</dbReference>
<reference evidence="10 11" key="1">
    <citation type="journal article" date="2013" name="Genome Announc.">
        <title>Draft Genome Sequence of Desulfotignum phosphitoxidans DSM 13687 Strain FiPS-3.</title>
        <authorList>
            <person name="Poehlein A."/>
            <person name="Daniel R."/>
            <person name="Simeonova D.D."/>
        </authorList>
    </citation>
    <scope>NUCLEOTIDE SEQUENCE [LARGE SCALE GENOMIC DNA]</scope>
    <source>
        <strain evidence="10 11">DSM 13687</strain>
    </source>
</reference>
<feature type="active site" description="Proton acceptor; for dehydratase activity" evidence="5">
    <location>
        <position position="1924"/>
    </location>
</feature>
<dbReference type="SMART" id="SM00827">
    <property type="entry name" value="PKS_AT"/>
    <property type="match status" value="1"/>
</dbReference>
<dbReference type="InterPro" id="IPR013968">
    <property type="entry name" value="PKS_KR"/>
</dbReference>
<feature type="region of interest" description="Disordered" evidence="6">
    <location>
        <begin position="1080"/>
        <end position="1153"/>
    </location>
</feature>
<dbReference type="SMART" id="SM00825">
    <property type="entry name" value="PKS_KS"/>
    <property type="match status" value="1"/>
</dbReference>
<dbReference type="InterPro" id="IPR042104">
    <property type="entry name" value="PKS_dehydratase_sf"/>
</dbReference>
<dbReference type="InterPro" id="IPR013114">
    <property type="entry name" value="FabA_FabZ"/>
</dbReference>
<keyword evidence="1" id="KW-0596">Phosphopantetheine</keyword>
<feature type="domain" description="Ketosynthase family 3 (KS3)" evidence="8">
    <location>
        <begin position="7"/>
        <end position="466"/>
    </location>
</feature>
<dbReference type="Pfam" id="PF00698">
    <property type="entry name" value="Acyl_transf_1"/>
    <property type="match status" value="1"/>
</dbReference>
<dbReference type="InterPro" id="IPR020841">
    <property type="entry name" value="PKS_Beta-ketoAc_synthase_dom"/>
</dbReference>
<dbReference type="SUPFAM" id="SSF47336">
    <property type="entry name" value="ACP-like"/>
    <property type="match status" value="2"/>
</dbReference>
<dbReference type="PROSITE" id="PS52019">
    <property type="entry name" value="PKS_MFAS_DH"/>
    <property type="match status" value="1"/>
</dbReference>
<keyword evidence="10" id="KW-0326">Glycosidase</keyword>
<evidence type="ECO:0000256" key="4">
    <source>
        <dbReference type="ARBA" id="ARBA00023239"/>
    </source>
</evidence>
<evidence type="ECO:0000256" key="2">
    <source>
        <dbReference type="ARBA" id="ARBA00022553"/>
    </source>
</evidence>
<feature type="compositionally biased region" description="Basic and acidic residues" evidence="6">
    <location>
        <begin position="951"/>
        <end position="965"/>
    </location>
</feature>
<dbReference type="InterPro" id="IPR014031">
    <property type="entry name" value="Ketoacyl_synth_C"/>
</dbReference>
<dbReference type="Pfam" id="PF00550">
    <property type="entry name" value="PP-binding"/>
    <property type="match status" value="2"/>
</dbReference>
<feature type="domain" description="Carrier" evidence="7">
    <location>
        <begin position="1294"/>
        <end position="1375"/>
    </location>
</feature>
<feature type="region of interest" description="Disordered" evidence="6">
    <location>
        <begin position="1234"/>
        <end position="1295"/>
    </location>
</feature>
<dbReference type="InterPro" id="IPR014043">
    <property type="entry name" value="Acyl_transferase_dom"/>
</dbReference>
<dbReference type="RefSeq" id="WP_006965106.1">
    <property type="nucleotide sequence ID" value="NZ_APJX01000002.1"/>
</dbReference>
<dbReference type="CDD" id="cd08953">
    <property type="entry name" value="KR_2_SDR_x"/>
    <property type="match status" value="1"/>
</dbReference>
<accession>S0G1L2</accession>
<feature type="domain" description="Carrier" evidence="7">
    <location>
        <begin position="1156"/>
        <end position="1236"/>
    </location>
</feature>
<dbReference type="Gene3D" id="3.40.366.10">
    <property type="entry name" value="Malonyl-Coenzyme A Acyl Carrier Protein, domain 2"/>
    <property type="match status" value="1"/>
</dbReference>
<feature type="region of interest" description="N-terminal hotdog fold" evidence="5">
    <location>
        <begin position="1892"/>
        <end position="2019"/>
    </location>
</feature>
<dbReference type="InterPro" id="IPR049551">
    <property type="entry name" value="PKS_DH_C"/>
</dbReference>
<dbReference type="InterPro" id="IPR050091">
    <property type="entry name" value="PKS_NRPS_Biosynth_Enz"/>
</dbReference>
<dbReference type="InterPro" id="IPR032821">
    <property type="entry name" value="PKS_assoc"/>
</dbReference>
<feature type="compositionally biased region" description="Low complexity" evidence="6">
    <location>
        <begin position="1272"/>
        <end position="1288"/>
    </location>
</feature>
<feature type="region of interest" description="C-terminal hotdog fold" evidence="5">
    <location>
        <begin position="2032"/>
        <end position="2182"/>
    </location>
</feature>